<accession>A0ACB9JL06</accession>
<reference evidence="2" key="1">
    <citation type="journal article" date="2022" name="Mol. Ecol. Resour.">
        <title>The genomes of chicory, endive, great burdock and yacon provide insights into Asteraceae palaeo-polyploidization history and plant inulin production.</title>
        <authorList>
            <person name="Fan W."/>
            <person name="Wang S."/>
            <person name="Wang H."/>
            <person name="Wang A."/>
            <person name="Jiang F."/>
            <person name="Liu H."/>
            <person name="Zhao H."/>
            <person name="Xu D."/>
            <person name="Zhang Y."/>
        </authorList>
    </citation>
    <scope>NUCLEOTIDE SEQUENCE [LARGE SCALE GENOMIC DNA]</scope>
    <source>
        <strain evidence="2">cv. Yunnan</strain>
    </source>
</reference>
<organism evidence="1 2">
    <name type="scientific">Smallanthus sonchifolius</name>
    <dbReference type="NCBI Taxonomy" id="185202"/>
    <lineage>
        <taxon>Eukaryota</taxon>
        <taxon>Viridiplantae</taxon>
        <taxon>Streptophyta</taxon>
        <taxon>Embryophyta</taxon>
        <taxon>Tracheophyta</taxon>
        <taxon>Spermatophyta</taxon>
        <taxon>Magnoliopsida</taxon>
        <taxon>eudicotyledons</taxon>
        <taxon>Gunneridae</taxon>
        <taxon>Pentapetalae</taxon>
        <taxon>asterids</taxon>
        <taxon>campanulids</taxon>
        <taxon>Asterales</taxon>
        <taxon>Asteraceae</taxon>
        <taxon>Asteroideae</taxon>
        <taxon>Heliantheae alliance</taxon>
        <taxon>Millerieae</taxon>
        <taxon>Smallanthus</taxon>
    </lineage>
</organism>
<comment type="caution">
    <text evidence="1">The sequence shown here is derived from an EMBL/GenBank/DDBJ whole genome shotgun (WGS) entry which is preliminary data.</text>
</comment>
<keyword evidence="2" id="KW-1185">Reference proteome</keyword>
<name>A0ACB9JL06_9ASTR</name>
<reference evidence="1 2" key="2">
    <citation type="journal article" date="2022" name="Mol. Ecol. Resour.">
        <title>The genomes of chicory, endive, great burdock and yacon provide insights into Asteraceae paleo-polyploidization history and plant inulin production.</title>
        <authorList>
            <person name="Fan W."/>
            <person name="Wang S."/>
            <person name="Wang H."/>
            <person name="Wang A."/>
            <person name="Jiang F."/>
            <person name="Liu H."/>
            <person name="Zhao H."/>
            <person name="Xu D."/>
            <person name="Zhang Y."/>
        </authorList>
    </citation>
    <scope>NUCLEOTIDE SEQUENCE [LARGE SCALE GENOMIC DNA]</scope>
    <source>
        <strain evidence="2">cv. Yunnan</strain>
        <tissue evidence="1">Leaves</tissue>
    </source>
</reference>
<evidence type="ECO:0000313" key="1">
    <source>
        <dbReference type="EMBL" id="KAI3820435.1"/>
    </source>
</evidence>
<protein>
    <submittedName>
        <fullName evidence="1">Uncharacterized protein</fullName>
    </submittedName>
</protein>
<proteinExistence type="predicted"/>
<gene>
    <name evidence="1" type="ORF">L1987_07982</name>
</gene>
<dbReference type="Proteomes" id="UP001056120">
    <property type="component" value="Linkage Group LG03"/>
</dbReference>
<sequence length="231" mass="26681">MAEMKTPQHHVVEILVDLQDHPLMEISESPGHLLLLKLWQREEHLFGGRIARKETRIDTLRNEIYNLCLYFFTFHVFFFTILSTSASETTSDTCRKWWVPMLVNLSTCVVMVFLVHVKLCRYWKVYGQLERERADNRALTRCVQELRMKGVSFDLSKEPGIGNRMKSSSVEIKWRPFTWCLNYLVTVCFVGVMGLAVPVCRFMALAATVVVSAAAVATTRWGPRCLIKRGF</sequence>
<evidence type="ECO:0000313" key="2">
    <source>
        <dbReference type="Proteomes" id="UP001056120"/>
    </source>
</evidence>
<dbReference type="EMBL" id="CM042020">
    <property type="protein sequence ID" value="KAI3820435.1"/>
    <property type="molecule type" value="Genomic_DNA"/>
</dbReference>